<keyword evidence="7" id="KW-0378">Hydrolase</keyword>
<evidence type="ECO:0000256" key="5">
    <source>
        <dbReference type="ARBA" id="ARBA00041304"/>
    </source>
</evidence>
<comment type="catalytic activity">
    <reaction evidence="3">
        <text>xyloglucan + H2O = xyloglucan oligosaccharides.</text>
        <dbReference type="EC" id="3.2.1.151"/>
    </reaction>
</comment>
<name>A0AAD6C3L2_9EURO</name>
<organism evidence="9 10">
    <name type="scientific">Penicillium daleae</name>
    <dbReference type="NCBI Taxonomy" id="63821"/>
    <lineage>
        <taxon>Eukaryota</taxon>
        <taxon>Fungi</taxon>
        <taxon>Dikarya</taxon>
        <taxon>Ascomycota</taxon>
        <taxon>Pezizomycotina</taxon>
        <taxon>Eurotiomycetes</taxon>
        <taxon>Eurotiomycetidae</taxon>
        <taxon>Eurotiales</taxon>
        <taxon>Aspergillaceae</taxon>
        <taxon>Penicillium</taxon>
    </lineage>
</organism>
<dbReference type="InterPro" id="IPR002594">
    <property type="entry name" value="GH12"/>
</dbReference>
<dbReference type="AlphaFoldDB" id="A0AAD6C3L2"/>
<dbReference type="Gene3D" id="2.60.120.180">
    <property type="match status" value="1"/>
</dbReference>
<evidence type="ECO:0000256" key="8">
    <source>
        <dbReference type="SAM" id="SignalP"/>
    </source>
</evidence>
<accession>A0AAD6C3L2</accession>
<dbReference type="GeneID" id="81599657"/>
<comment type="similarity">
    <text evidence="1 7">Belongs to the glycosyl hydrolase 12 (cellulase H) family.</text>
</comment>
<evidence type="ECO:0000313" key="10">
    <source>
        <dbReference type="Proteomes" id="UP001213681"/>
    </source>
</evidence>
<dbReference type="EMBL" id="JAPVEA010000006">
    <property type="protein sequence ID" value="KAJ5449583.1"/>
    <property type="molecule type" value="Genomic_DNA"/>
</dbReference>
<evidence type="ECO:0000256" key="6">
    <source>
        <dbReference type="ARBA" id="ARBA00043018"/>
    </source>
</evidence>
<evidence type="ECO:0000256" key="2">
    <source>
        <dbReference type="ARBA" id="ARBA00022729"/>
    </source>
</evidence>
<dbReference type="SUPFAM" id="SSF49899">
    <property type="entry name" value="Concanavalin A-like lectins/glucanases"/>
    <property type="match status" value="1"/>
</dbReference>
<keyword evidence="10" id="KW-1185">Reference proteome</keyword>
<dbReference type="PANTHER" id="PTHR34002:SF9">
    <property type="entry name" value="XYLOGLUCAN-SPECIFIC ENDO-BETA-1,4-GLUCANASE A"/>
    <property type="match status" value="1"/>
</dbReference>
<dbReference type="EC" id="3.2.1.151" evidence="4"/>
<keyword evidence="7" id="KW-0326">Glycosidase</keyword>
<dbReference type="GO" id="GO:0000272">
    <property type="term" value="P:polysaccharide catabolic process"/>
    <property type="evidence" value="ECO:0007669"/>
    <property type="project" value="UniProtKB-KW"/>
</dbReference>
<feature type="signal peptide" evidence="8">
    <location>
        <begin position="1"/>
        <end position="21"/>
    </location>
</feature>
<keyword evidence="2 8" id="KW-0732">Signal</keyword>
<sequence length="247" mass="26674">MRAFLSIPTLLLAAFIREASSSAHTHTKRDSCVGFASIPAGPYTLYQNLWGQGSATSGWQCTGLDYQGGDVVTWHTTWDWQGGRTDVKSYSNIDYTFNPRQLSSISRIPTTWKWSYTGSNVVADVSYDMFTSYSPSGSSAYEIMIWLGALGGAGPISHTGSPITTVTIAGISWDLFEGPNGATTVFSFVAHGEQTSFNADLLDFLQYLIQSQGLPSTQYLSGIGAGTEPFDGSNAQFTTGEYVITIT</sequence>
<dbReference type="Pfam" id="PF01670">
    <property type="entry name" value="Glyco_hydro_12"/>
    <property type="match status" value="1"/>
</dbReference>
<dbReference type="RefSeq" id="XP_056765118.1">
    <property type="nucleotide sequence ID" value="XM_056909414.1"/>
</dbReference>
<dbReference type="Proteomes" id="UP001213681">
    <property type="component" value="Unassembled WGS sequence"/>
</dbReference>
<dbReference type="InterPro" id="IPR013319">
    <property type="entry name" value="GH11/12"/>
</dbReference>
<protein>
    <recommendedName>
        <fullName evidence="4">xyloglucan-specific endo-beta-1,4-glucanase</fullName>
        <ecNumber evidence="4">3.2.1.151</ecNumber>
    </recommendedName>
    <alternativeName>
        <fullName evidence="5">Xyloglucanase A</fullName>
    </alternativeName>
    <alternativeName>
        <fullName evidence="6">Xyloglucanendohydrolase A</fullName>
    </alternativeName>
</protein>
<evidence type="ECO:0000256" key="4">
    <source>
        <dbReference type="ARBA" id="ARBA00038882"/>
    </source>
</evidence>
<feature type="chain" id="PRO_5042034379" description="xyloglucan-specific endo-beta-1,4-glucanase" evidence="8">
    <location>
        <begin position="22"/>
        <end position="247"/>
    </location>
</feature>
<evidence type="ECO:0000256" key="7">
    <source>
        <dbReference type="RuleBase" id="RU361163"/>
    </source>
</evidence>
<evidence type="ECO:0000256" key="3">
    <source>
        <dbReference type="ARBA" id="ARBA00037012"/>
    </source>
</evidence>
<dbReference type="GO" id="GO:0033946">
    <property type="term" value="F:xyloglucan-specific endo-beta-1,4-glucanase activity"/>
    <property type="evidence" value="ECO:0007669"/>
    <property type="project" value="UniProtKB-EC"/>
</dbReference>
<comment type="caution">
    <text evidence="9">The sequence shown here is derived from an EMBL/GenBank/DDBJ whole genome shotgun (WGS) entry which is preliminary data.</text>
</comment>
<gene>
    <name evidence="9" type="ORF">N7458_006032</name>
</gene>
<evidence type="ECO:0000256" key="1">
    <source>
        <dbReference type="ARBA" id="ARBA00005519"/>
    </source>
</evidence>
<reference evidence="9" key="1">
    <citation type="submission" date="2022-12" db="EMBL/GenBank/DDBJ databases">
        <authorList>
            <person name="Petersen C."/>
        </authorList>
    </citation>
    <scope>NUCLEOTIDE SEQUENCE</scope>
    <source>
        <strain evidence="9">IBT 16125</strain>
    </source>
</reference>
<keyword evidence="7" id="KW-0119">Carbohydrate metabolism</keyword>
<proteinExistence type="inferred from homology"/>
<dbReference type="InterPro" id="IPR013320">
    <property type="entry name" value="ConA-like_dom_sf"/>
</dbReference>
<keyword evidence="7" id="KW-0624">Polysaccharide degradation</keyword>
<dbReference type="GO" id="GO:0008810">
    <property type="term" value="F:cellulase activity"/>
    <property type="evidence" value="ECO:0007669"/>
    <property type="project" value="InterPro"/>
</dbReference>
<reference evidence="9" key="2">
    <citation type="journal article" date="2023" name="IMA Fungus">
        <title>Comparative genomic study of the Penicillium genus elucidates a diverse pangenome and 15 lateral gene transfer events.</title>
        <authorList>
            <person name="Petersen C."/>
            <person name="Sorensen T."/>
            <person name="Nielsen M.R."/>
            <person name="Sondergaard T.E."/>
            <person name="Sorensen J.L."/>
            <person name="Fitzpatrick D.A."/>
            <person name="Frisvad J.C."/>
            <person name="Nielsen K.L."/>
        </authorList>
    </citation>
    <scope>NUCLEOTIDE SEQUENCE</scope>
    <source>
        <strain evidence="9">IBT 16125</strain>
    </source>
</reference>
<dbReference type="PANTHER" id="PTHR34002">
    <property type="entry name" value="BLR1656 PROTEIN"/>
    <property type="match status" value="1"/>
</dbReference>
<evidence type="ECO:0000313" key="9">
    <source>
        <dbReference type="EMBL" id="KAJ5449583.1"/>
    </source>
</evidence>